<reference evidence="1 2" key="1">
    <citation type="journal article" date="2010" name="Science">
        <title>Genomic comparison of the ants Camponotus floridanus and Harpegnathos saltator.</title>
        <authorList>
            <person name="Bonasio R."/>
            <person name="Zhang G."/>
            <person name="Ye C."/>
            <person name="Mutti N.S."/>
            <person name="Fang X."/>
            <person name="Qin N."/>
            <person name="Donahue G."/>
            <person name="Yang P."/>
            <person name="Li Q."/>
            <person name="Li C."/>
            <person name="Zhang P."/>
            <person name="Huang Z."/>
            <person name="Berger S.L."/>
            <person name="Reinberg D."/>
            <person name="Wang J."/>
            <person name="Liebig J."/>
        </authorList>
    </citation>
    <scope>NUCLEOTIDE SEQUENCE [LARGE SCALE GENOMIC DNA]</scope>
    <source>
        <strain evidence="2">C129</strain>
    </source>
</reference>
<evidence type="ECO:0000313" key="1">
    <source>
        <dbReference type="EMBL" id="EFN65004.1"/>
    </source>
</evidence>
<dbReference type="AlphaFoldDB" id="E2ANI4"/>
<organism evidence="2">
    <name type="scientific">Camponotus floridanus</name>
    <name type="common">Florida carpenter ant</name>
    <dbReference type="NCBI Taxonomy" id="104421"/>
    <lineage>
        <taxon>Eukaryota</taxon>
        <taxon>Metazoa</taxon>
        <taxon>Ecdysozoa</taxon>
        <taxon>Arthropoda</taxon>
        <taxon>Hexapoda</taxon>
        <taxon>Insecta</taxon>
        <taxon>Pterygota</taxon>
        <taxon>Neoptera</taxon>
        <taxon>Endopterygota</taxon>
        <taxon>Hymenoptera</taxon>
        <taxon>Apocrita</taxon>
        <taxon>Aculeata</taxon>
        <taxon>Formicoidea</taxon>
        <taxon>Formicidae</taxon>
        <taxon>Formicinae</taxon>
        <taxon>Camponotus</taxon>
    </lineage>
</organism>
<feature type="non-terminal residue" evidence="1">
    <location>
        <position position="118"/>
    </location>
</feature>
<gene>
    <name evidence="1" type="ORF">EAG_06963</name>
</gene>
<sequence>CHVDHDQFCYICSKFEVKSLRRPIDESICNLYEELFNLRIDKNNSWLPSVICNACNKMLLKWKVQKTRDVVKFSTPTIWRYPCTSKECYFCMNDVKGFTIKTKSKIVYNSVKSVTAPV</sequence>
<proteinExistence type="predicted"/>
<dbReference type="Proteomes" id="UP000000311">
    <property type="component" value="Unassembled WGS sequence"/>
</dbReference>
<dbReference type="InParanoid" id="E2ANI4"/>
<dbReference type="EMBL" id="GL441233">
    <property type="protein sequence ID" value="EFN65004.1"/>
    <property type="molecule type" value="Genomic_DNA"/>
</dbReference>
<accession>E2ANI4</accession>
<feature type="non-terminal residue" evidence="1">
    <location>
        <position position="1"/>
    </location>
</feature>
<protein>
    <recommendedName>
        <fullName evidence="3">ZAD domain-containing protein</fullName>
    </recommendedName>
</protein>
<evidence type="ECO:0008006" key="3">
    <source>
        <dbReference type="Google" id="ProtNLM"/>
    </source>
</evidence>
<evidence type="ECO:0000313" key="2">
    <source>
        <dbReference type="Proteomes" id="UP000000311"/>
    </source>
</evidence>
<dbReference type="OMA" id="CRRRANN"/>
<name>E2ANI4_CAMFO</name>
<keyword evidence="2" id="KW-1185">Reference proteome</keyword>